<feature type="region of interest" description="Disordered" evidence="1">
    <location>
        <begin position="1"/>
        <end position="20"/>
    </location>
</feature>
<protein>
    <submittedName>
        <fullName evidence="2">Uncharacterized protein</fullName>
    </submittedName>
</protein>
<dbReference type="AlphaFoldDB" id="A0A091DZS1"/>
<accession>A0A091DZS1</accession>
<name>A0A091DZS1_FUKDA</name>
<evidence type="ECO:0000256" key="1">
    <source>
        <dbReference type="SAM" id="MobiDB-lite"/>
    </source>
</evidence>
<organism evidence="2 3">
    <name type="scientific">Fukomys damarensis</name>
    <name type="common">Damaraland mole rat</name>
    <name type="synonym">Cryptomys damarensis</name>
    <dbReference type="NCBI Taxonomy" id="885580"/>
    <lineage>
        <taxon>Eukaryota</taxon>
        <taxon>Metazoa</taxon>
        <taxon>Chordata</taxon>
        <taxon>Craniata</taxon>
        <taxon>Vertebrata</taxon>
        <taxon>Euteleostomi</taxon>
        <taxon>Mammalia</taxon>
        <taxon>Eutheria</taxon>
        <taxon>Euarchontoglires</taxon>
        <taxon>Glires</taxon>
        <taxon>Rodentia</taxon>
        <taxon>Hystricomorpha</taxon>
        <taxon>Bathyergidae</taxon>
        <taxon>Fukomys</taxon>
    </lineage>
</organism>
<reference evidence="2 3" key="1">
    <citation type="submission" date="2013-11" db="EMBL/GenBank/DDBJ databases">
        <title>The Damaraland mole rat (Fukomys damarensis) genome and evolution of African mole rats.</title>
        <authorList>
            <person name="Gladyshev V.N."/>
            <person name="Fang X."/>
        </authorList>
    </citation>
    <scope>NUCLEOTIDE SEQUENCE [LARGE SCALE GENOMIC DNA]</scope>
    <source>
        <tissue evidence="2">Liver</tissue>
    </source>
</reference>
<sequence length="107" mass="11511">MRLRATGDQQSSLWGPAPSLGPSDLVSLAGWQEASSSITGSETETPRCSFADCLISLEDFDKWRDKLLIPGCSREGGPATTKVARIPYRTAPLQITKDRLTSASEGL</sequence>
<evidence type="ECO:0000313" key="3">
    <source>
        <dbReference type="Proteomes" id="UP000028990"/>
    </source>
</evidence>
<dbReference type="EMBL" id="KN122776">
    <property type="protein sequence ID" value="KFO28306.1"/>
    <property type="molecule type" value="Genomic_DNA"/>
</dbReference>
<gene>
    <name evidence="2" type="ORF">H920_10167</name>
</gene>
<evidence type="ECO:0000313" key="2">
    <source>
        <dbReference type="EMBL" id="KFO28306.1"/>
    </source>
</evidence>
<keyword evidence="3" id="KW-1185">Reference proteome</keyword>
<dbReference type="Proteomes" id="UP000028990">
    <property type="component" value="Unassembled WGS sequence"/>
</dbReference>
<proteinExistence type="predicted"/>